<dbReference type="GO" id="GO:0016020">
    <property type="term" value="C:membrane"/>
    <property type="evidence" value="ECO:0007669"/>
    <property type="project" value="UniProtKB-SubCell"/>
</dbReference>
<dbReference type="AlphaFoldDB" id="A0A2T2YKZ1"/>
<dbReference type="Proteomes" id="UP000240357">
    <property type="component" value="Unassembled WGS sequence"/>
</dbReference>
<dbReference type="Pfam" id="PF13564">
    <property type="entry name" value="DoxX_2"/>
    <property type="match status" value="1"/>
</dbReference>
<dbReference type="InterPro" id="IPR032808">
    <property type="entry name" value="DoxX"/>
</dbReference>
<name>A0A2T2YKZ1_9BACT</name>
<feature type="transmembrane region" description="Helical" evidence="5">
    <location>
        <begin position="112"/>
        <end position="130"/>
    </location>
</feature>
<feature type="transmembrane region" description="Helical" evidence="5">
    <location>
        <begin position="86"/>
        <end position="106"/>
    </location>
</feature>
<evidence type="ECO:0000256" key="4">
    <source>
        <dbReference type="ARBA" id="ARBA00023136"/>
    </source>
</evidence>
<keyword evidence="7" id="KW-1185">Reference proteome</keyword>
<evidence type="ECO:0008006" key="8">
    <source>
        <dbReference type="Google" id="ProtNLM"/>
    </source>
</evidence>
<feature type="transmembrane region" description="Helical" evidence="5">
    <location>
        <begin position="17"/>
        <end position="38"/>
    </location>
</feature>
<evidence type="ECO:0000256" key="2">
    <source>
        <dbReference type="ARBA" id="ARBA00022692"/>
    </source>
</evidence>
<accession>A0A2T2YKZ1</accession>
<sequence>MSTTSLPNTKSSKGLHIVLWILQVALAGMFIMAGFMKLTTPVEQLGTQMAWVKDVSAGLVRFIGASELLGGLGLVLPSLLRIKPWLTPLAAIGLALIMFLAAIFHISRGETGALGINFILAALAIFIAWGRSKKAPIHTRNLQA</sequence>
<gene>
    <name evidence="6" type="ORF">AHMF7605_22960</name>
</gene>
<proteinExistence type="predicted"/>
<comment type="caution">
    <text evidence="6">The sequence shown here is derived from an EMBL/GenBank/DDBJ whole genome shotgun (WGS) entry which is preliminary data.</text>
</comment>
<comment type="subcellular location">
    <subcellularLocation>
        <location evidence="1">Membrane</location>
        <topology evidence="1">Multi-pass membrane protein</topology>
    </subcellularLocation>
</comment>
<evidence type="ECO:0000313" key="7">
    <source>
        <dbReference type="Proteomes" id="UP000240357"/>
    </source>
</evidence>
<organism evidence="6 7">
    <name type="scientific">Adhaeribacter arboris</name>
    <dbReference type="NCBI Taxonomy" id="2072846"/>
    <lineage>
        <taxon>Bacteria</taxon>
        <taxon>Pseudomonadati</taxon>
        <taxon>Bacteroidota</taxon>
        <taxon>Cytophagia</taxon>
        <taxon>Cytophagales</taxon>
        <taxon>Hymenobacteraceae</taxon>
        <taxon>Adhaeribacter</taxon>
    </lineage>
</organism>
<feature type="transmembrane region" description="Helical" evidence="5">
    <location>
        <begin position="58"/>
        <end position="79"/>
    </location>
</feature>
<evidence type="ECO:0000256" key="3">
    <source>
        <dbReference type="ARBA" id="ARBA00022989"/>
    </source>
</evidence>
<reference evidence="6 7" key="1">
    <citation type="submission" date="2018-03" db="EMBL/GenBank/DDBJ databases">
        <title>Adhaeribacter sp. HMF7605 Genome sequencing and assembly.</title>
        <authorList>
            <person name="Kang H."/>
            <person name="Kang J."/>
            <person name="Cha I."/>
            <person name="Kim H."/>
            <person name="Joh K."/>
        </authorList>
    </citation>
    <scope>NUCLEOTIDE SEQUENCE [LARGE SCALE GENOMIC DNA]</scope>
    <source>
        <strain evidence="6 7">HMF7605</strain>
    </source>
</reference>
<protein>
    <recommendedName>
        <fullName evidence="8">DoxX family protein</fullName>
    </recommendedName>
</protein>
<evidence type="ECO:0000313" key="6">
    <source>
        <dbReference type="EMBL" id="PSR56159.1"/>
    </source>
</evidence>
<dbReference type="EMBL" id="PYFT01000001">
    <property type="protein sequence ID" value="PSR56159.1"/>
    <property type="molecule type" value="Genomic_DNA"/>
</dbReference>
<dbReference type="RefSeq" id="WP_106932337.1">
    <property type="nucleotide sequence ID" value="NZ_PYFT01000001.1"/>
</dbReference>
<keyword evidence="4 5" id="KW-0472">Membrane</keyword>
<evidence type="ECO:0000256" key="1">
    <source>
        <dbReference type="ARBA" id="ARBA00004141"/>
    </source>
</evidence>
<evidence type="ECO:0000256" key="5">
    <source>
        <dbReference type="SAM" id="Phobius"/>
    </source>
</evidence>
<dbReference type="OrthoDB" id="3385086at2"/>
<keyword evidence="2 5" id="KW-0812">Transmembrane</keyword>
<keyword evidence="3 5" id="KW-1133">Transmembrane helix</keyword>